<comment type="catalytic activity">
    <reaction evidence="12">
        <text>L-leucine + 2-oxoglutarate = 4-methyl-2-oxopentanoate + L-glutamate</text>
        <dbReference type="Rhea" id="RHEA:18321"/>
        <dbReference type="ChEBI" id="CHEBI:16810"/>
        <dbReference type="ChEBI" id="CHEBI:17865"/>
        <dbReference type="ChEBI" id="CHEBI:29985"/>
        <dbReference type="ChEBI" id="CHEBI:57427"/>
        <dbReference type="EC" id="2.6.1.42"/>
    </reaction>
</comment>
<evidence type="ECO:0000256" key="3">
    <source>
        <dbReference type="ARBA" id="ARBA00004931"/>
    </source>
</evidence>
<evidence type="ECO:0000256" key="12">
    <source>
        <dbReference type="ARBA" id="ARBA00049229"/>
    </source>
</evidence>
<dbReference type="PANTHER" id="PTHR42825:SF2">
    <property type="entry name" value="BRANCHED-CHAIN-AMINO-ACID AMINOTRANSFERASE 3, CHLOROPLASTIC-RELATED"/>
    <property type="match status" value="1"/>
</dbReference>
<dbReference type="NCBIfam" id="NF009897">
    <property type="entry name" value="PRK13357.1"/>
    <property type="match status" value="1"/>
</dbReference>
<dbReference type="InterPro" id="IPR036038">
    <property type="entry name" value="Aminotransferase-like"/>
</dbReference>
<dbReference type="GO" id="GO:0052654">
    <property type="term" value="F:L-leucine-2-oxoglutarate transaminase activity"/>
    <property type="evidence" value="ECO:0007669"/>
    <property type="project" value="RHEA"/>
</dbReference>
<feature type="compositionally biased region" description="Basic residues" evidence="14">
    <location>
        <begin position="1"/>
        <end position="11"/>
    </location>
</feature>
<evidence type="ECO:0000313" key="15">
    <source>
        <dbReference type="EMBL" id="QDP94688.1"/>
    </source>
</evidence>
<dbReference type="Proteomes" id="UP000319263">
    <property type="component" value="Chromosome"/>
</dbReference>
<evidence type="ECO:0000256" key="2">
    <source>
        <dbReference type="ARBA" id="ARBA00004824"/>
    </source>
</evidence>
<evidence type="ECO:0000256" key="7">
    <source>
        <dbReference type="ARBA" id="ARBA00022576"/>
    </source>
</evidence>
<dbReference type="CDD" id="cd01557">
    <property type="entry name" value="BCAT_beta_family"/>
    <property type="match status" value="1"/>
</dbReference>
<dbReference type="UniPathway" id="UPA00047">
    <property type="reaction ID" value="UER00058"/>
</dbReference>
<feature type="region of interest" description="Disordered" evidence="14">
    <location>
        <begin position="1"/>
        <end position="32"/>
    </location>
</feature>
<dbReference type="UniPathway" id="UPA00049">
    <property type="reaction ID" value="UER00062"/>
</dbReference>
<evidence type="ECO:0000256" key="11">
    <source>
        <dbReference type="ARBA" id="ARBA00048798"/>
    </source>
</evidence>
<sequence>MTPRPNPRRNVLKMSQTEEARTPETTEPEHGERRLGFGALFSRHVISARYADGVWSGTELLDFDDLRMSPAAMVMHYGQAIFEGLKAFRADQRTVLIFRAADCATRFDRSATRMGMPPLPPGLFVDAVTRLISADAAEVPSSPGSAIYIRPVMFADEPSLAVRPSTEFRFLVLASPVDSFFASGRTMIDAYAQRSHIRAALGGTGDVKCAGNYAGAMAAKTEAMSRGCDEVLWLDAVEHRFLEEFGAMNCFVVQGSGASAELITPPLTGTILPGHTRATVINLAQRRGIAVREAPIALDEVLDPDGMISEVFACGTAAGVAPVRTIVTDAGRTRTFGHRPGPITAGLAADYTALVHGALAAEPDWIIRIEG</sequence>
<comment type="catalytic activity">
    <reaction evidence="11">
        <text>L-isoleucine + 2-oxoglutarate = (S)-3-methyl-2-oxopentanoate + L-glutamate</text>
        <dbReference type="Rhea" id="RHEA:24801"/>
        <dbReference type="ChEBI" id="CHEBI:16810"/>
        <dbReference type="ChEBI" id="CHEBI:29985"/>
        <dbReference type="ChEBI" id="CHEBI:35146"/>
        <dbReference type="ChEBI" id="CHEBI:58045"/>
        <dbReference type="EC" id="2.6.1.42"/>
    </reaction>
</comment>
<dbReference type="SUPFAM" id="SSF56752">
    <property type="entry name" value="D-aminoacid aminotransferase-like PLP-dependent enzymes"/>
    <property type="match status" value="1"/>
</dbReference>
<evidence type="ECO:0000256" key="9">
    <source>
        <dbReference type="ARBA" id="ARBA00022898"/>
    </source>
</evidence>
<dbReference type="Gene3D" id="3.20.10.10">
    <property type="entry name" value="D-amino Acid Aminotransferase, subunit A, domain 2"/>
    <property type="match status" value="1"/>
</dbReference>
<comment type="catalytic activity">
    <reaction evidence="10">
        <text>L-valine + 2-oxoglutarate = 3-methyl-2-oxobutanoate + L-glutamate</text>
        <dbReference type="Rhea" id="RHEA:24813"/>
        <dbReference type="ChEBI" id="CHEBI:11851"/>
        <dbReference type="ChEBI" id="CHEBI:16810"/>
        <dbReference type="ChEBI" id="CHEBI:29985"/>
        <dbReference type="ChEBI" id="CHEBI:57762"/>
        <dbReference type="EC" id="2.6.1.42"/>
    </reaction>
</comment>
<comment type="similarity">
    <text evidence="5">Belongs to the class-IV pyridoxal-phosphate-dependent aminotransferase family.</text>
</comment>
<dbReference type="Pfam" id="PF01063">
    <property type="entry name" value="Aminotran_4"/>
    <property type="match status" value="1"/>
</dbReference>
<dbReference type="GO" id="GO:0009097">
    <property type="term" value="P:isoleucine biosynthetic process"/>
    <property type="evidence" value="ECO:0007669"/>
    <property type="project" value="UniProtKB-UniPathway"/>
</dbReference>
<keyword evidence="16" id="KW-1185">Reference proteome</keyword>
<comment type="pathway">
    <text evidence="4">Amino-acid biosynthesis; L-leucine biosynthesis; L-leucine from 3-methyl-2-oxobutanoate: step 4/4.</text>
</comment>
<protein>
    <recommendedName>
        <fullName evidence="6">branched-chain-amino-acid transaminase</fullName>
        <ecNumber evidence="6">2.6.1.42</ecNumber>
    </recommendedName>
</protein>
<dbReference type="InterPro" id="IPR001544">
    <property type="entry name" value="Aminotrans_IV"/>
</dbReference>
<dbReference type="InterPro" id="IPR033939">
    <property type="entry name" value="BCAT_family"/>
</dbReference>
<evidence type="ECO:0000256" key="13">
    <source>
        <dbReference type="PIRSR" id="PIRSR006468-1"/>
    </source>
</evidence>
<evidence type="ECO:0000313" key="16">
    <source>
        <dbReference type="Proteomes" id="UP000319263"/>
    </source>
</evidence>
<keyword evidence="9" id="KW-0663">Pyridoxal phosphate</keyword>
<keyword evidence="7 15" id="KW-0032">Aminotransferase</keyword>
<feature type="compositionally biased region" description="Basic and acidic residues" evidence="14">
    <location>
        <begin position="16"/>
        <end position="32"/>
    </location>
</feature>
<keyword evidence="8 15" id="KW-0808">Transferase</keyword>
<accession>A0A516PU24</accession>
<dbReference type="KEGG" id="mik:FOE78_01045"/>
<dbReference type="Gene3D" id="3.30.470.10">
    <property type="match status" value="1"/>
</dbReference>
<evidence type="ECO:0000256" key="8">
    <source>
        <dbReference type="ARBA" id="ARBA00022679"/>
    </source>
</evidence>
<dbReference type="AlphaFoldDB" id="A0A516PU24"/>
<organism evidence="15 16">
    <name type="scientific">Microlunatus elymi</name>
    <dbReference type="NCBI Taxonomy" id="2596828"/>
    <lineage>
        <taxon>Bacteria</taxon>
        <taxon>Bacillati</taxon>
        <taxon>Actinomycetota</taxon>
        <taxon>Actinomycetes</taxon>
        <taxon>Propionibacteriales</taxon>
        <taxon>Propionibacteriaceae</taxon>
        <taxon>Microlunatus</taxon>
    </lineage>
</organism>
<reference evidence="15 16" key="1">
    <citation type="submission" date="2019-07" db="EMBL/GenBank/DDBJ databases">
        <title>Microlunatus dokdonensis sp. nov. isolated from the rhizospheric soil of the wild plant Elymus tsukushiensis.</title>
        <authorList>
            <person name="Ghim S.-Y."/>
            <person name="Hwang Y.-J."/>
            <person name="Son J.-S."/>
            <person name="Shin J.-H."/>
        </authorList>
    </citation>
    <scope>NUCLEOTIDE SEQUENCE [LARGE SCALE GENOMIC DNA]</scope>
    <source>
        <strain evidence="15 16">KUDC0627</strain>
    </source>
</reference>
<dbReference type="GO" id="GO:0009099">
    <property type="term" value="P:L-valine biosynthetic process"/>
    <property type="evidence" value="ECO:0007669"/>
    <property type="project" value="UniProtKB-UniPathway"/>
</dbReference>
<dbReference type="NCBIfam" id="TIGR01123">
    <property type="entry name" value="ilvE_II"/>
    <property type="match status" value="1"/>
</dbReference>
<evidence type="ECO:0000256" key="10">
    <source>
        <dbReference type="ARBA" id="ARBA00048212"/>
    </source>
</evidence>
<feature type="modified residue" description="N6-(pyridoxal phosphate)lysine" evidence="13">
    <location>
        <position position="208"/>
    </location>
</feature>
<dbReference type="InterPro" id="IPR043131">
    <property type="entry name" value="BCAT-like_N"/>
</dbReference>
<proteinExistence type="inferred from homology"/>
<dbReference type="EMBL" id="CP041692">
    <property type="protein sequence ID" value="QDP94688.1"/>
    <property type="molecule type" value="Genomic_DNA"/>
</dbReference>
<comment type="cofactor">
    <cofactor evidence="1">
        <name>pyridoxal 5'-phosphate</name>
        <dbReference type="ChEBI" id="CHEBI:597326"/>
    </cofactor>
</comment>
<dbReference type="InterPro" id="IPR005786">
    <property type="entry name" value="B_amino_transII"/>
</dbReference>
<dbReference type="OrthoDB" id="9804984at2"/>
<evidence type="ECO:0000256" key="5">
    <source>
        <dbReference type="ARBA" id="ARBA00009320"/>
    </source>
</evidence>
<evidence type="ECO:0000256" key="4">
    <source>
        <dbReference type="ARBA" id="ARBA00005072"/>
    </source>
</evidence>
<name>A0A516PU24_9ACTN</name>
<evidence type="ECO:0000256" key="14">
    <source>
        <dbReference type="SAM" id="MobiDB-lite"/>
    </source>
</evidence>
<dbReference type="InterPro" id="IPR043132">
    <property type="entry name" value="BCAT-like_C"/>
</dbReference>
<dbReference type="EC" id="2.6.1.42" evidence="6"/>
<gene>
    <name evidence="15" type="ORF">FOE78_01045</name>
</gene>
<dbReference type="UniPathway" id="UPA00048">
    <property type="reaction ID" value="UER00073"/>
</dbReference>
<evidence type="ECO:0000256" key="1">
    <source>
        <dbReference type="ARBA" id="ARBA00001933"/>
    </source>
</evidence>
<dbReference type="GO" id="GO:0052655">
    <property type="term" value="F:L-valine-2-oxoglutarate transaminase activity"/>
    <property type="evidence" value="ECO:0007669"/>
    <property type="project" value="RHEA"/>
</dbReference>
<dbReference type="PIRSF" id="PIRSF006468">
    <property type="entry name" value="BCAT1"/>
    <property type="match status" value="1"/>
</dbReference>
<dbReference type="PANTHER" id="PTHR42825">
    <property type="entry name" value="AMINO ACID AMINOTRANSFERASE"/>
    <property type="match status" value="1"/>
</dbReference>
<comment type="pathway">
    <text evidence="3">Amino-acid biosynthesis; L-valine biosynthesis; L-valine from pyruvate: step 4/4.</text>
</comment>
<comment type="pathway">
    <text evidence="2">Amino-acid biosynthesis; L-isoleucine biosynthesis; L-isoleucine from 2-oxobutanoate: step 4/4.</text>
</comment>
<dbReference type="GO" id="GO:0009098">
    <property type="term" value="P:L-leucine biosynthetic process"/>
    <property type="evidence" value="ECO:0007669"/>
    <property type="project" value="UniProtKB-UniPathway"/>
</dbReference>
<evidence type="ECO:0000256" key="6">
    <source>
        <dbReference type="ARBA" id="ARBA00013053"/>
    </source>
</evidence>
<dbReference type="GO" id="GO:0052656">
    <property type="term" value="F:L-isoleucine-2-oxoglutarate transaminase activity"/>
    <property type="evidence" value="ECO:0007669"/>
    <property type="project" value="RHEA"/>
</dbReference>